<feature type="compositionally biased region" description="Polar residues" evidence="1">
    <location>
        <begin position="173"/>
        <end position="184"/>
    </location>
</feature>
<feature type="region of interest" description="Disordered" evidence="1">
    <location>
        <begin position="1"/>
        <end position="134"/>
    </location>
</feature>
<evidence type="ECO:0000256" key="1">
    <source>
        <dbReference type="SAM" id="MobiDB-lite"/>
    </source>
</evidence>
<keyword evidence="3" id="KW-1185">Reference proteome</keyword>
<feature type="compositionally biased region" description="Basic and acidic residues" evidence="1">
    <location>
        <begin position="393"/>
        <end position="405"/>
    </location>
</feature>
<evidence type="ECO:0000313" key="3">
    <source>
        <dbReference type="Proteomes" id="UP001152759"/>
    </source>
</evidence>
<dbReference type="Proteomes" id="UP001152759">
    <property type="component" value="Chromosome 9"/>
</dbReference>
<feature type="compositionally biased region" description="Basic and acidic residues" evidence="1">
    <location>
        <begin position="272"/>
        <end position="288"/>
    </location>
</feature>
<dbReference type="AlphaFoldDB" id="A0A9P0AQH2"/>
<feature type="region of interest" description="Disordered" evidence="1">
    <location>
        <begin position="151"/>
        <end position="243"/>
    </location>
</feature>
<feature type="compositionally biased region" description="Basic and acidic residues" evidence="1">
    <location>
        <begin position="327"/>
        <end position="348"/>
    </location>
</feature>
<feature type="compositionally biased region" description="Basic residues" evidence="1">
    <location>
        <begin position="74"/>
        <end position="86"/>
    </location>
</feature>
<dbReference type="EMBL" id="OU963870">
    <property type="protein sequence ID" value="CAH0395973.1"/>
    <property type="molecule type" value="Genomic_DNA"/>
</dbReference>
<reference evidence="2" key="1">
    <citation type="submission" date="2021-12" db="EMBL/GenBank/DDBJ databases">
        <authorList>
            <person name="King R."/>
        </authorList>
    </citation>
    <scope>NUCLEOTIDE SEQUENCE</scope>
</reference>
<protein>
    <submittedName>
        <fullName evidence="2">Uncharacterized protein</fullName>
    </submittedName>
</protein>
<feature type="compositionally biased region" description="Basic and acidic residues" evidence="1">
    <location>
        <begin position="204"/>
        <end position="220"/>
    </location>
</feature>
<feature type="region of interest" description="Disordered" evidence="1">
    <location>
        <begin position="256"/>
        <end position="415"/>
    </location>
</feature>
<proteinExistence type="predicted"/>
<feature type="compositionally biased region" description="Gly residues" evidence="1">
    <location>
        <begin position="306"/>
        <end position="316"/>
    </location>
</feature>
<organism evidence="2 3">
    <name type="scientific">Bemisia tabaci</name>
    <name type="common">Sweetpotato whitefly</name>
    <name type="synonym">Aleurodes tabaci</name>
    <dbReference type="NCBI Taxonomy" id="7038"/>
    <lineage>
        <taxon>Eukaryota</taxon>
        <taxon>Metazoa</taxon>
        <taxon>Ecdysozoa</taxon>
        <taxon>Arthropoda</taxon>
        <taxon>Hexapoda</taxon>
        <taxon>Insecta</taxon>
        <taxon>Pterygota</taxon>
        <taxon>Neoptera</taxon>
        <taxon>Paraneoptera</taxon>
        <taxon>Hemiptera</taxon>
        <taxon>Sternorrhyncha</taxon>
        <taxon>Aleyrodoidea</taxon>
        <taxon>Aleyrodidae</taxon>
        <taxon>Aleyrodinae</taxon>
        <taxon>Bemisia</taxon>
    </lineage>
</organism>
<feature type="compositionally biased region" description="Polar residues" evidence="1">
    <location>
        <begin position="125"/>
        <end position="134"/>
    </location>
</feature>
<gene>
    <name evidence="2" type="ORF">BEMITA_LOCUS14093</name>
</gene>
<name>A0A9P0AQH2_BEMTA</name>
<feature type="compositionally biased region" description="Polar residues" evidence="1">
    <location>
        <begin position="226"/>
        <end position="240"/>
    </location>
</feature>
<evidence type="ECO:0000313" key="2">
    <source>
        <dbReference type="EMBL" id="CAH0395973.1"/>
    </source>
</evidence>
<feature type="compositionally biased region" description="Basic and acidic residues" evidence="1">
    <location>
        <begin position="33"/>
        <end position="59"/>
    </location>
</feature>
<accession>A0A9P0AQH2</accession>
<sequence>MPPDRSIVQLNVDEPNMDEPNMDEPNTVEPNNDEPKETETGDGRLTTRESEVAIDRDQQPKGCGFLCRTMRGARSARRSMSRRFSQRTKSITGSSSSKDIAQSKAYKQAMFGRTRTRSMTRSASPDGSSPTSGATKTFAALVLLHHAARAMPPGGRSFRLEMDEPNMAEPNTGEPNTGEPNTAEPNMDEGKDDLPIMDGANMDEPNRGDLGTGDKTETHVARLTTRAPNPTTNTGDKQSWGSKILGGTLKKTLTKLKSSRISRQKSILNAPSKKDLKESDAKLKEIQRKVSTRKRTSSSVSSVGSFSGGKSFGGGSFDETSSGGFRSPDEKSRGRSPDRSRSPDEKSTGRSPNKPRSPIKKSYRGKGDYQDGVSFPTSDLAKAKKRVPPKSSSFKEEGNTGKDEAGEIDVSVVTV</sequence>
<feature type="compositionally biased region" description="Polar residues" evidence="1">
    <location>
        <begin position="89"/>
        <end position="100"/>
    </location>
</feature>